<dbReference type="InterPro" id="IPR042070">
    <property type="entry name" value="PucR_C-HTH_sf"/>
</dbReference>
<protein>
    <submittedName>
        <fullName evidence="3">Helix-turn-helix domain-containing protein</fullName>
    </submittedName>
</protein>
<accession>A0A2W4JDW6</accession>
<dbReference type="Pfam" id="PF13556">
    <property type="entry name" value="HTH_30"/>
    <property type="match status" value="1"/>
</dbReference>
<dbReference type="SUPFAM" id="SSF55781">
    <property type="entry name" value="GAF domain-like"/>
    <property type="match status" value="1"/>
</dbReference>
<sequence length="531" mass="57757">MSATTVRYLRRLLAARDQTQAMQACVDHTAEVLGCEVSWTGLVDGDRLVMGAHRGLVTSEMASTWHLGVGEGIGGKAVAERRPIASRDYRHDSRRVPLLKRLIDDEGILATLAVPLLVAESAIGVLYAARRRVHSWTEREKAIALEAAHDLAVRLHQLRGHEQALGARDDLLRVAGEVAALAKNLDVSAPTAVVDYLAHRLDVRVELHGPHDQLIHAAGQERPDGTTAWRDRLSDSPATTLTVVSAGELGESGHALVELCAALARLQALRVTERERVVERITGDLVDRLLSGRFTDPAALARQAAMAGIDLAPPSHVIVVRRRDRSALDPAQATAVARALQAAFRSCTTILRDDRLAGIVGEPTSADLTKALAEALRGTKPPLVAGVGRQCLEIVDYSMSYDEARAAVEIAINDGSPASVVSAYELGILGVASLPVDHLRTTVRDLLGPLADSDNDRGTEYVATLRAYLQHDRHLARTAEALHVHYNTVRYRIAKIEQLLRAHLRDVDVRFRLETALRMHRLIEAVDTDGP</sequence>
<evidence type="ECO:0000313" key="3">
    <source>
        <dbReference type="EMBL" id="MFO7190643.1"/>
    </source>
</evidence>
<reference evidence="3" key="1">
    <citation type="submission" date="2018-05" db="EMBL/GenBank/DDBJ databases">
        <authorList>
            <person name="Moura L."/>
            <person name="Setubal J.C."/>
        </authorList>
    </citation>
    <scope>NUCLEOTIDE SEQUENCE</scope>
    <source>
        <strain evidence="3">ZC4RG45</strain>
    </source>
</reference>
<comment type="caution">
    <text evidence="4">The sequence shown here is derived from an EMBL/GenBank/DDBJ whole genome shotgun (WGS) entry which is preliminary data.</text>
</comment>
<dbReference type="EMBL" id="QGUI02000001">
    <property type="protein sequence ID" value="MFO7190643.1"/>
    <property type="molecule type" value="Genomic_DNA"/>
</dbReference>
<dbReference type="Gene3D" id="3.30.450.40">
    <property type="match status" value="1"/>
</dbReference>
<dbReference type="InterPro" id="IPR025736">
    <property type="entry name" value="PucR_C-HTH_dom"/>
</dbReference>
<dbReference type="AlphaFoldDB" id="A0A2W4JDW6"/>
<dbReference type="Pfam" id="PF17853">
    <property type="entry name" value="GGDEF_2"/>
    <property type="match status" value="1"/>
</dbReference>
<dbReference type="Proteomes" id="UP000249324">
    <property type="component" value="Unassembled WGS sequence"/>
</dbReference>
<dbReference type="EMBL" id="QGUI01000323">
    <property type="protein sequence ID" value="PZM97260.1"/>
    <property type="molecule type" value="Genomic_DNA"/>
</dbReference>
<dbReference type="Gene3D" id="1.10.10.2840">
    <property type="entry name" value="PucR C-terminal helix-turn-helix domain"/>
    <property type="match status" value="1"/>
</dbReference>
<evidence type="ECO:0000259" key="2">
    <source>
        <dbReference type="SMART" id="SM00065"/>
    </source>
</evidence>
<dbReference type="Pfam" id="PF13185">
    <property type="entry name" value="GAF_2"/>
    <property type="match status" value="1"/>
</dbReference>
<dbReference type="PANTHER" id="PTHR33744">
    <property type="entry name" value="CARBOHYDRATE DIACID REGULATOR"/>
    <property type="match status" value="1"/>
</dbReference>
<reference evidence="3 5" key="3">
    <citation type="journal article" date="2021" name="BMC Genomics">
        <title>Genome-resolved metagenome and metatranscriptome analyses of thermophilic composting reveal key bacterial players and their metabolic interactions.</title>
        <authorList>
            <person name="Braga L.P.P."/>
            <person name="Pereira R.V."/>
            <person name="Martins L.F."/>
            <person name="Moura L.M.S."/>
            <person name="Sanchez F.B."/>
            <person name="Patane J.S.L."/>
            <person name="da Silva A.M."/>
            <person name="Setubal J.C."/>
        </authorList>
    </citation>
    <scope>NUCLEOTIDE SEQUENCE [LARGE SCALE GENOMIC DNA]</scope>
    <source>
        <strain evidence="3">ZC4RG45</strain>
    </source>
</reference>
<dbReference type="InterPro" id="IPR051448">
    <property type="entry name" value="CdaR-like_regulators"/>
</dbReference>
<comment type="similarity">
    <text evidence="1">Belongs to the CdaR family.</text>
</comment>
<reference evidence="4" key="2">
    <citation type="submission" date="2018-05" db="EMBL/GenBank/DDBJ databases">
        <authorList>
            <person name="Lanie J.A."/>
            <person name="Ng W.-L."/>
            <person name="Kazmierczak K.M."/>
            <person name="Andrzejewski T.M."/>
            <person name="Davidsen T.M."/>
            <person name="Wayne K.J."/>
            <person name="Tettelin H."/>
            <person name="Glass J.I."/>
            <person name="Rusch D."/>
            <person name="Podicherti R."/>
            <person name="Tsui H.-C.T."/>
            <person name="Winkler M.E."/>
        </authorList>
    </citation>
    <scope>NUCLEOTIDE SEQUENCE</scope>
    <source>
        <strain evidence="4">ZC4RG45</strain>
    </source>
</reference>
<proteinExistence type="inferred from homology"/>
<dbReference type="SMART" id="SM00065">
    <property type="entry name" value="GAF"/>
    <property type="match status" value="1"/>
</dbReference>
<evidence type="ECO:0000313" key="4">
    <source>
        <dbReference type="EMBL" id="PZM97260.1"/>
    </source>
</evidence>
<dbReference type="STRING" id="1111738.GCA_000427905_00350"/>
<evidence type="ECO:0000256" key="1">
    <source>
        <dbReference type="ARBA" id="ARBA00006754"/>
    </source>
</evidence>
<reference evidence="3" key="4">
    <citation type="submission" date="2023-08" db="EMBL/GenBank/DDBJ databases">
        <authorList>
            <person name="Guima S.E.S."/>
            <person name="Martins L.F."/>
            <person name="Silva A.M."/>
            <person name="Setubal J.C."/>
        </authorList>
    </citation>
    <scope>NUCLEOTIDE SEQUENCE</scope>
    <source>
        <strain evidence="3">ZC4RG45</strain>
    </source>
</reference>
<organism evidence="4">
    <name type="scientific">Thermocrispum agreste</name>
    <dbReference type="NCBI Taxonomy" id="37925"/>
    <lineage>
        <taxon>Bacteria</taxon>
        <taxon>Bacillati</taxon>
        <taxon>Actinomycetota</taxon>
        <taxon>Actinomycetes</taxon>
        <taxon>Pseudonocardiales</taxon>
        <taxon>Pseudonocardiaceae</taxon>
        <taxon>Thermocrispum</taxon>
    </lineage>
</organism>
<dbReference type="InterPro" id="IPR003018">
    <property type="entry name" value="GAF"/>
</dbReference>
<dbReference type="InterPro" id="IPR029016">
    <property type="entry name" value="GAF-like_dom_sf"/>
</dbReference>
<feature type="domain" description="GAF" evidence="2">
    <location>
        <begin position="17"/>
        <end position="165"/>
    </location>
</feature>
<dbReference type="PANTHER" id="PTHR33744:SF7">
    <property type="entry name" value="PUCR FAMILY TRANSCRIPTIONAL REGULATOR"/>
    <property type="match status" value="1"/>
</dbReference>
<evidence type="ECO:0000313" key="5">
    <source>
        <dbReference type="Proteomes" id="UP000249324"/>
    </source>
</evidence>
<dbReference type="InterPro" id="IPR041522">
    <property type="entry name" value="CdaR_GGDEF"/>
</dbReference>
<name>A0A2W4JDW6_9PSEU</name>
<gene>
    <name evidence="3" type="ORF">DIU77_000145</name>
    <name evidence="4" type="ORF">DIU77_09555</name>
</gene>